<dbReference type="EMBL" id="JAAOLE020000001">
    <property type="protein sequence ID" value="NVI48069.1"/>
    <property type="molecule type" value="Genomic_DNA"/>
</dbReference>
<reference evidence="1" key="1">
    <citation type="submission" date="2020-06" db="EMBL/GenBank/DDBJ databases">
        <title>Whole Genome Sequence of Bradyrhizobium sp. Strain 1S1.</title>
        <authorList>
            <person name="Bromfield E.S.P."/>
            <person name="Cloutier S."/>
        </authorList>
    </citation>
    <scope>NUCLEOTIDE SEQUENCE [LARGE SCALE GENOMIC DNA]</scope>
    <source>
        <strain evidence="1">1S1</strain>
    </source>
</reference>
<organism evidence="1">
    <name type="scientific">Bradyrhizobium septentrionale</name>
    <dbReference type="NCBI Taxonomy" id="1404411"/>
    <lineage>
        <taxon>Bacteria</taxon>
        <taxon>Pseudomonadati</taxon>
        <taxon>Pseudomonadota</taxon>
        <taxon>Alphaproteobacteria</taxon>
        <taxon>Hyphomicrobiales</taxon>
        <taxon>Nitrobacteraceae</taxon>
        <taxon>Bradyrhizobium</taxon>
    </lineage>
</organism>
<protein>
    <submittedName>
        <fullName evidence="1">Uncharacterized protein</fullName>
    </submittedName>
</protein>
<name>A0A973W6F1_9BRAD</name>
<gene>
    <name evidence="1" type="ORF">HAP48_034995</name>
</gene>
<dbReference type="RefSeq" id="WP_166214571.1">
    <property type="nucleotide sequence ID" value="NZ_CP088285.1"/>
</dbReference>
<evidence type="ECO:0000313" key="1">
    <source>
        <dbReference type="EMBL" id="NVI48069.1"/>
    </source>
</evidence>
<proteinExistence type="predicted"/>
<dbReference type="AlphaFoldDB" id="A0A973W6F1"/>
<sequence>MTNISPQKILAATLQQLTPFAQWYTTGDGFANIVWTDTAQTMPTEDAFNAEYANQQAKLASNYLVAPQDLLAQLTAADIAAIQTAISSNPQAALLWFSLLAQRDPMDTTNDRFKAGWSTLVTVLGADRMSAIATALGITIPA</sequence>
<accession>A0A973W6F1</accession>
<comment type="caution">
    <text evidence="1">The sequence shown here is derived from an EMBL/GenBank/DDBJ whole genome shotgun (WGS) entry which is preliminary data.</text>
</comment>